<evidence type="ECO:0000313" key="7">
    <source>
        <dbReference type="Proteomes" id="UP000033649"/>
    </source>
</evidence>
<dbReference type="InterPro" id="IPR010359">
    <property type="entry name" value="IrrE_HExxH"/>
</dbReference>
<comment type="caution">
    <text evidence="6">The sequence shown here is derived from an EMBL/GenBank/DDBJ whole genome shotgun (WGS) entry which is preliminary data.</text>
</comment>
<feature type="domain" description="HTH cro/C1-type" evidence="5">
    <location>
        <begin position="13"/>
        <end position="67"/>
    </location>
</feature>
<dbReference type="SUPFAM" id="SSF47413">
    <property type="entry name" value="lambda repressor-like DNA-binding domains"/>
    <property type="match status" value="1"/>
</dbReference>
<evidence type="ECO:0000256" key="3">
    <source>
        <dbReference type="ARBA" id="ARBA00023125"/>
    </source>
</evidence>
<comment type="similarity">
    <text evidence="1">Belongs to the short-chain fatty acyl-CoA assimilation regulator (ScfR) family.</text>
</comment>
<proteinExistence type="inferred from homology"/>
<dbReference type="PANTHER" id="PTHR46797:SF23">
    <property type="entry name" value="HTH-TYPE TRANSCRIPTIONAL REGULATOR SUTR"/>
    <property type="match status" value="1"/>
</dbReference>
<dbReference type="GO" id="GO:0005829">
    <property type="term" value="C:cytosol"/>
    <property type="evidence" value="ECO:0007669"/>
    <property type="project" value="TreeGrafter"/>
</dbReference>
<dbReference type="PATRIC" id="fig|429727.3.peg.2989"/>
<protein>
    <submittedName>
        <fullName evidence="6">XRE family transcriptional regulator</fullName>
    </submittedName>
</protein>
<dbReference type="InterPro" id="IPR001387">
    <property type="entry name" value="Cro/C1-type_HTH"/>
</dbReference>
<dbReference type="InterPro" id="IPR050807">
    <property type="entry name" value="TransReg_Diox_bact_type"/>
</dbReference>
<keyword evidence="2" id="KW-0805">Transcription regulation</keyword>
<evidence type="ECO:0000256" key="2">
    <source>
        <dbReference type="ARBA" id="ARBA00023015"/>
    </source>
</evidence>
<evidence type="ECO:0000256" key="1">
    <source>
        <dbReference type="ARBA" id="ARBA00007227"/>
    </source>
</evidence>
<dbReference type="InterPro" id="IPR026281">
    <property type="entry name" value="HTH_RamB"/>
</dbReference>
<gene>
    <name evidence="6" type="ORF">VE26_14580</name>
</gene>
<dbReference type="PROSITE" id="PS50943">
    <property type="entry name" value="HTH_CROC1"/>
    <property type="match status" value="1"/>
</dbReference>
<keyword evidence="4" id="KW-0804">Transcription</keyword>
<keyword evidence="7" id="KW-1185">Reference proteome</keyword>
<dbReference type="STRING" id="429727.VE26_14580"/>
<dbReference type="Pfam" id="PF09856">
    <property type="entry name" value="ScfRs"/>
    <property type="match status" value="1"/>
</dbReference>
<dbReference type="SMART" id="SM00530">
    <property type="entry name" value="HTH_XRE"/>
    <property type="match status" value="1"/>
</dbReference>
<dbReference type="GO" id="GO:0003677">
    <property type="term" value="F:DNA binding"/>
    <property type="evidence" value="ECO:0007669"/>
    <property type="project" value="UniProtKB-KW"/>
</dbReference>
<evidence type="ECO:0000259" key="5">
    <source>
        <dbReference type="PROSITE" id="PS50943"/>
    </source>
</evidence>
<accession>A0A0F5FHJ3</accession>
<dbReference type="GO" id="GO:0003700">
    <property type="term" value="F:DNA-binding transcription factor activity"/>
    <property type="evidence" value="ECO:0007669"/>
    <property type="project" value="TreeGrafter"/>
</dbReference>
<evidence type="ECO:0000256" key="4">
    <source>
        <dbReference type="ARBA" id="ARBA00023163"/>
    </source>
</evidence>
<dbReference type="AlphaFoldDB" id="A0A0F5FHJ3"/>
<dbReference type="CDD" id="cd00093">
    <property type="entry name" value="HTH_XRE"/>
    <property type="match status" value="1"/>
</dbReference>
<evidence type="ECO:0000313" key="6">
    <source>
        <dbReference type="EMBL" id="KKB08326.1"/>
    </source>
</evidence>
<reference evidence="6 7" key="1">
    <citation type="submission" date="2015-03" db="EMBL/GenBank/DDBJ databases">
        <authorList>
            <person name="Hassan Y."/>
            <person name="Lepp D."/>
            <person name="Li X.-Z."/>
            <person name="Zhou T."/>
        </authorList>
    </citation>
    <scope>NUCLEOTIDE SEQUENCE [LARGE SCALE GENOMIC DNA]</scope>
    <source>
        <strain evidence="6 7">IPL18</strain>
    </source>
</reference>
<dbReference type="PIRSF" id="PIRSF019251">
    <property type="entry name" value="Rv0465c"/>
    <property type="match status" value="1"/>
</dbReference>
<sequence>MMENQDAQLGGRIRRLRRSRNLSQADLAAALGISASYLNLIEHNRRKVTVPLLFSIAGYFGVEPGELVESDEGRLLGDLMEAFGDDIFADSDLTNFDIRDLAQSNPAAARAMLRLYDRYRGLVSGSAAPSPARSGEPFHLATDAISDFLQASANHFPSLEDSAERVRGDIDNSGDNFEAGLRTYLFNVFGLEVRLASLPQAIARQFDPSRRQILLSDLLPAESGNFLLAQQVGLLSAGSDIDAIIAESELPEGDAPALARNVLSAYFAAALIMPYGPFLKACKDFRYDIDRISRRFGASFEQVCHRMTTLQRKGAAGLPLHLVRTDIAGNISKRFSLSGIHIPRHSGACPRWNIYAAFLAPERINVQISQMPDGQRYFCVARTITKGDYRYNAPRRYLSIGLGCAIHHARDMIYSDGIDLGSEQQVVPVGVGCRICPRLECAQRAHPPADHRFRIDETSRPESLYARMT</sequence>
<dbReference type="Gene3D" id="1.10.260.40">
    <property type="entry name" value="lambda repressor-like DNA-binding domains"/>
    <property type="match status" value="1"/>
</dbReference>
<dbReference type="InterPro" id="IPR010982">
    <property type="entry name" value="Lambda_DNA-bd_dom_sf"/>
</dbReference>
<dbReference type="Pfam" id="PF06114">
    <property type="entry name" value="Peptidase_M78"/>
    <property type="match status" value="1"/>
</dbReference>
<dbReference type="InterPro" id="IPR018653">
    <property type="entry name" value="ScfR_C"/>
</dbReference>
<dbReference type="PANTHER" id="PTHR46797">
    <property type="entry name" value="HTH-TYPE TRANSCRIPTIONAL REGULATOR"/>
    <property type="match status" value="1"/>
</dbReference>
<keyword evidence="3" id="KW-0238">DNA-binding</keyword>
<organism evidence="6 7">
    <name type="scientific">Devosia chinhatensis</name>
    <dbReference type="NCBI Taxonomy" id="429727"/>
    <lineage>
        <taxon>Bacteria</taxon>
        <taxon>Pseudomonadati</taxon>
        <taxon>Pseudomonadota</taxon>
        <taxon>Alphaproteobacteria</taxon>
        <taxon>Hyphomicrobiales</taxon>
        <taxon>Devosiaceae</taxon>
        <taxon>Devosia</taxon>
    </lineage>
</organism>
<dbReference type="Proteomes" id="UP000033649">
    <property type="component" value="Unassembled WGS sequence"/>
</dbReference>
<name>A0A0F5FHJ3_9HYPH</name>
<dbReference type="EMBL" id="JZEY01000061">
    <property type="protein sequence ID" value="KKB08326.1"/>
    <property type="molecule type" value="Genomic_DNA"/>
</dbReference>
<dbReference type="Pfam" id="PF01381">
    <property type="entry name" value="HTH_3"/>
    <property type="match status" value="1"/>
</dbReference>